<sequence length="697" mass="80846">MAFKKIGNQSPDIIVTFKFETATSVASFSRFADYTSREEAVLENQAEKAFEEHLDGTGYEQMISYMKRDAAIVNSDERRTGIFNHESVNMSVDGLEELKGKLEKAQLHGCNLWNSAISFDVAYLIKIGALEYNPKLEALIDQADRNKKAAEKEEPKNPQKIYQTKKRLENLAKQRVVNQEQLKAVVQKNMPSFLKSEGFGSEAFWWGSVHLNTKHIHLHVSVSETQNSRKRVENPLTGLSEPRGKLKVRNMNRLKSNLYHDLDIDEHKKVRIMREVEVAEIKTKIEEGVEASLKNSRQPLLEFYLQNAYERLPKDGKWRYGSNRSDFKEAKVFLSAFIDHYLNVENKEAYEFFKTATQEQLKEYEHSYSSEDKFNLDDAVLKREALLKERLGNQILKAFKEHPLSIDQKDGKTQDFLSTKDWMSVVDDLKNSKLPKKEVGLYRLALKQSEAQADEIFTKVQLKKLGDFEKVESNYLLKEFLEQKFKEKIELAQHVQSGGMSLSEGEKSKFQNLKTKYLSARDVPIKQASTPFITKKVQLLETEKHILTQTKDKDIIKAFYGSPKREAVKFLEQELKILGLKQKIFENNQNNHHKENKVLFTELKKIYGESEPANNSKKWERKLSDFVSKEFQDTPPNSNSHRTSFKLLRIPRLNRGGNSSQQFNQIMRSIRLGESEARRAARIKRRADREDDDERGR</sequence>
<name>A0ABD5GMR5_9LACT</name>
<gene>
    <name evidence="2" type="primary">mobL</name>
    <name evidence="2" type="ORF">RZO27_03935</name>
</gene>
<dbReference type="Pfam" id="PF18555">
    <property type="entry name" value="MobL"/>
    <property type="match status" value="1"/>
</dbReference>
<organism evidence="2 3">
    <name type="scientific">Lactococcus lactis</name>
    <dbReference type="NCBI Taxonomy" id="1358"/>
    <lineage>
        <taxon>Bacteria</taxon>
        <taxon>Bacillati</taxon>
        <taxon>Bacillota</taxon>
        <taxon>Bacilli</taxon>
        <taxon>Lactobacillales</taxon>
        <taxon>Streptococcaceae</taxon>
        <taxon>Lactococcus</taxon>
    </lineage>
</organism>
<accession>A0ABD5GMR5</accession>
<feature type="region of interest" description="Disordered" evidence="1">
    <location>
        <begin position="674"/>
        <end position="697"/>
    </location>
</feature>
<evidence type="ECO:0000313" key="3">
    <source>
        <dbReference type="Proteomes" id="UP001186159"/>
    </source>
</evidence>
<protein>
    <submittedName>
        <fullName evidence="2">Relaxase MobL</fullName>
    </submittedName>
</protein>
<reference evidence="2 3" key="1">
    <citation type="submission" date="2023-10" db="EMBL/GenBank/DDBJ databases">
        <title>Production of high quality cheese from raw caw milk (raw cheese).</title>
        <authorList>
            <person name="Samouris G."/>
        </authorList>
    </citation>
    <scope>NUCLEOTIDE SEQUENCE [LARGE SCALE GENOMIC DNA]</scope>
    <source>
        <strain evidence="2 3">MRS-5</strain>
    </source>
</reference>
<proteinExistence type="predicted"/>
<evidence type="ECO:0000256" key="1">
    <source>
        <dbReference type="SAM" id="MobiDB-lite"/>
    </source>
</evidence>
<comment type="caution">
    <text evidence="2">The sequence shown here is derived from an EMBL/GenBank/DDBJ whole genome shotgun (WGS) entry which is preliminary data.</text>
</comment>
<dbReference type="AlphaFoldDB" id="A0ABD5GMR5"/>
<evidence type="ECO:0000313" key="2">
    <source>
        <dbReference type="EMBL" id="MDV2618282.1"/>
    </source>
</evidence>
<dbReference type="Proteomes" id="UP001186159">
    <property type="component" value="Unassembled WGS sequence"/>
</dbReference>
<dbReference type="EMBL" id="JAWHVN010000024">
    <property type="protein sequence ID" value="MDV2618282.1"/>
    <property type="molecule type" value="Genomic_DNA"/>
</dbReference>
<dbReference type="InterPro" id="IPR041073">
    <property type="entry name" value="MobL"/>
</dbReference>
<dbReference type="RefSeq" id="WP_317070692.1">
    <property type="nucleotide sequence ID" value="NZ_JAWHVN010000024.1"/>
</dbReference>